<sequence>MVPFGPLTEFASSEVDLVLIFVSHPVDSKTHDQNLTHILNDTIPPRTKLLAVSDMERTSAACAMDWSIHLDKALRSSNPGKRTEAIREVGARLERWGKEPELSMAEHDMFDLVPGEDKLFANAILLRLADTFMSGDKQTKLSVVNIFMSELKHRKTKGFNGKNKGILLKNKVENHLELLRRVKVCFNSGDEDVRAMSLLLFGCWSDFATDNADIRYLILSSIVSCHVLEVKASLFAAGCFCELSDNFARVLLEMLVNMVSSPEIPITSRLAGVRAFAKLGRSSTLSIKAYEEGLKLILCSMEDDIVKTMLISLSIIASKSAILISRQVDILLSYLSQDKSMPLQATSLRCLHILLSRTRFRFSPSIDLITAMFTMLNGQLPPIMQFDALHILHEILLSKMLTFSCLDMKECSTKLLTVVESLIKSPLLSIRLFSMRVLLDISGKFTRRHMSYEDGSKNLASQAISFLMARITSLANMEIDQEIFSLLKIIIHLLNTCPNLDEFVLNEVHLFIKKNGVLTTGKGQTLSKLAVCTSKVVNVCLKNLMKSGPLSSQVQNVVKLLIEEVCGSRYLDSHVHIIYYLLLHPYTSYNLDESSYLIKNEILALEKAKELIKKDNWSAYKIGKYAACQGAWFVSAFIFGELLTMVSSDSYRHWLTSLTLYSYSEIKIQYSNSPKECSLLLNWLHSNRSDSQIIRDLSETGIENLDLVSKLLRSSKEILSANGVSPSHQHYFQIQFLSLRANVMETVGHIFKLLPLEQLSNRLLKLAREYDLFAMSFADMDHTSRILISSHALYCSVLAFITGFSQRDFNVMLIHDLMGRIWNIDRETCKELMLLLETSKTHCVPQSKTLENTHEVRSMIKICVNAAKGMCNNNKEIKLVLDAVKNLLNISLRTPKYFFNVRPHVSCELFAMNKDSGNGGRISVMPGCHLHLDLCLQLSDMSSEFRVKLTKLYCILHCSRQSKDDKGQTDVELNEKIVKYVNNCDKIRSNDEDCSFDGKIAESILCFRVNGEGQGFGSCMLDVSRFGFGCYEIEWRAGFVDVDGSYWSLNSLNSSPVFTVQKSC</sequence>
<reference evidence="1 2" key="2">
    <citation type="journal article" date="2022" name="Mol. Ecol. Resour.">
        <title>The genomes of chicory, endive, great burdock and yacon provide insights into Asteraceae paleo-polyploidization history and plant inulin production.</title>
        <authorList>
            <person name="Fan W."/>
            <person name="Wang S."/>
            <person name="Wang H."/>
            <person name="Wang A."/>
            <person name="Jiang F."/>
            <person name="Liu H."/>
            <person name="Zhao H."/>
            <person name="Xu D."/>
            <person name="Zhang Y."/>
        </authorList>
    </citation>
    <scope>NUCLEOTIDE SEQUENCE [LARGE SCALE GENOMIC DNA]</scope>
    <source>
        <strain evidence="2">cv. Punajuju</strain>
        <tissue evidence="1">Leaves</tissue>
    </source>
</reference>
<accession>A0ACB9G5Z5</accession>
<dbReference type="EMBL" id="CM042010">
    <property type="protein sequence ID" value="KAI3778618.1"/>
    <property type="molecule type" value="Genomic_DNA"/>
</dbReference>
<organism evidence="1 2">
    <name type="scientific">Cichorium intybus</name>
    <name type="common">Chicory</name>
    <dbReference type="NCBI Taxonomy" id="13427"/>
    <lineage>
        <taxon>Eukaryota</taxon>
        <taxon>Viridiplantae</taxon>
        <taxon>Streptophyta</taxon>
        <taxon>Embryophyta</taxon>
        <taxon>Tracheophyta</taxon>
        <taxon>Spermatophyta</taxon>
        <taxon>Magnoliopsida</taxon>
        <taxon>eudicotyledons</taxon>
        <taxon>Gunneridae</taxon>
        <taxon>Pentapetalae</taxon>
        <taxon>asterids</taxon>
        <taxon>campanulids</taxon>
        <taxon>Asterales</taxon>
        <taxon>Asteraceae</taxon>
        <taxon>Cichorioideae</taxon>
        <taxon>Cichorieae</taxon>
        <taxon>Cichoriinae</taxon>
        <taxon>Cichorium</taxon>
    </lineage>
</organism>
<evidence type="ECO:0000313" key="2">
    <source>
        <dbReference type="Proteomes" id="UP001055811"/>
    </source>
</evidence>
<name>A0ACB9G5Z5_CICIN</name>
<dbReference type="Proteomes" id="UP001055811">
    <property type="component" value="Linkage Group LG02"/>
</dbReference>
<protein>
    <submittedName>
        <fullName evidence="1">Uncharacterized protein</fullName>
    </submittedName>
</protein>
<evidence type="ECO:0000313" key="1">
    <source>
        <dbReference type="EMBL" id="KAI3778618.1"/>
    </source>
</evidence>
<gene>
    <name evidence="1" type="ORF">L2E82_07999</name>
</gene>
<keyword evidence="2" id="KW-1185">Reference proteome</keyword>
<reference evidence="2" key="1">
    <citation type="journal article" date="2022" name="Mol. Ecol. Resour.">
        <title>The genomes of chicory, endive, great burdock and yacon provide insights into Asteraceae palaeo-polyploidization history and plant inulin production.</title>
        <authorList>
            <person name="Fan W."/>
            <person name="Wang S."/>
            <person name="Wang H."/>
            <person name="Wang A."/>
            <person name="Jiang F."/>
            <person name="Liu H."/>
            <person name="Zhao H."/>
            <person name="Xu D."/>
            <person name="Zhang Y."/>
        </authorList>
    </citation>
    <scope>NUCLEOTIDE SEQUENCE [LARGE SCALE GENOMIC DNA]</scope>
    <source>
        <strain evidence="2">cv. Punajuju</strain>
    </source>
</reference>
<proteinExistence type="predicted"/>
<comment type="caution">
    <text evidence="1">The sequence shown here is derived from an EMBL/GenBank/DDBJ whole genome shotgun (WGS) entry which is preliminary data.</text>
</comment>